<evidence type="ECO:0000256" key="10">
    <source>
        <dbReference type="ARBA" id="ARBA00023170"/>
    </source>
</evidence>
<name>F7EDJ6_ORNAN</name>
<dbReference type="Pfam" id="PF13853">
    <property type="entry name" value="7tm_4"/>
    <property type="match status" value="1"/>
</dbReference>
<dbReference type="GO" id="GO:0004930">
    <property type="term" value="F:G protein-coupled receptor activity"/>
    <property type="evidence" value="ECO:0007669"/>
    <property type="project" value="UniProtKB-KW"/>
</dbReference>
<evidence type="ECO:0000256" key="1">
    <source>
        <dbReference type="ARBA" id="ARBA00004651"/>
    </source>
</evidence>
<dbReference type="GO" id="GO:0005886">
    <property type="term" value="C:plasma membrane"/>
    <property type="evidence" value="ECO:0007669"/>
    <property type="project" value="UniProtKB-SubCell"/>
</dbReference>
<evidence type="ECO:0000256" key="7">
    <source>
        <dbReference type="ARBA" id="ARBA00022989"/>
    </source>
</evidence>
<dbReference type="AlphaFoldDB" id="F7EDJ6"/>
<reference evidence="14 15" key="1">
    <citation type="journal article" date="2008" name="Nature">
        <title>Genome analysis of the platypus reveals unique signatures of evolution.</title>
        <authorList>
            <person name="Warren W.C."/>
            <person name="Hillier L.W."/>
            <person name="Marshall Graves J.A."/>
            <person name="Birney E."/>
            <person name="Ponting C.P."/>
            <person name="Grutzner F."/>
            <person name="Belov K."/>
            <person name="Miller W."/>
            <person name="Clarke L."/>
            <person name="Chinwalla A.T."/>
            <person name="Yang S.P."/>
            <person name="Heger A."/>
            <person name="Locke D.P."/>
            <person name="Miethke P."/>
            <person name="Waters P.D."/>
            <person name="Veyrunes F."/>
            <person name="Fulton L."/>
            <person name="Fulton B."/>
            <person name="Graves T."/>
            <person name="Wallis J."/>
            <person name="Puente X.S."/>
            <person name="Lopez-Otin C."/>
            <person name="Ordonez G.R."/>
            <person name="Eichler E.E."/>
            <person name="Chen L."/>
            <person name="Cheng Z."/>
            <person name="Deakin J.E."/>
            <person name="Alsop A."/>
            <person name="Thompson K."/>
            <person name="Kirby P."/>
            <person name="Papenfuss A.T."/>
            <person name="Wakefield M.J."/>
            <person name="Olender T."/>
            <person name="Lancet D."/>
            <person name="Huttley G.A."/>
            <person name="Smit A.F."/>
            <person name="Pask A."/>
            <person name="Temple-Smith P."/>
            <person name="Batzer M.A."/>
            <person name="Walker J.A."/>
            <person name="Konkel M.K."/>
            <person name="Harris R.S."/>
            <person name="Whittington C.M."/>
            <person name="Wong E.S."/>
            <person name="Gemmell N.J."/>
            <person name="Buschiazzo E."/>
            <person name="Vargas Jentzsch I.M."/>
            <person name="Merkel A."/>
            <person name="Schmitz J."/>
            <person name="Zemann A."/>
            <person name="Churakov G."/>
            <person name="Kriegs J.O."/>
            <person name="Brosius J."/>
            <person name="Murchison E.P."/>
            <person name="Sachidanandam R."/>
            <person name="Smith C."/>
            <person name="Hannon G.J."/>
            <person name="Tsend-Ayush E."/>
            <person name="McMillan D."/>
            <person name="Attenborough R."/>
            <person name="Rens W."/>
            <person name="Ferguson-Smith M."/>
            <person name="Lefevre C.M."/>
            <person name="Sharp J.A."/>
            <person name="Nicholas K.R."/>
            <person name="Ray D.A."/>
            <person name="Kube M."/>
            <person name="Reinhardt R."/>
            <person name="Pringle T.H."/>
            <person name="Taylor J."/>
            <person name="Jones R.C."/>
            <person name="Nixon B."/>
            <person name="Dacheux J.L."/>
            <person name="Niwa H."/>
            <person name="Sekita Y."/>
            <person name="Huang X."/>
            <person name="Stark A."/>
            <person name="Kheradpour P."/>
            <person name="Kellis M."/>
            <person name="Flicek P."/>
            <person name="Chen Y."/>
            <person name="Webber C."/>
            <person name="Hardison R."/>
            <person name="Nelson J."/>
            <person name="Hallsworth-Pepin K."/>
            <person name="Delehaunty K."/>
            <person name="Markovic C."/>
            <person name="Minx P."/>
            <person name="Feng Y."/>
            <person name="Kremitzki C."/>
            <person name="Mitreva M."/>
            <person name="Glasscock J."/>
            <person name="Wylie T."/>
            <person name="Wohldmann P."/>
            <person name="Thiru P."/>
            <person name="Nhan M.N."/>
            <person name="Pohl C.S."/>
            <person name="Smith S.M."/>
            <person name="Hou S."/>
            <person name="Nefedov M."/>
            <person name="de Jong P.J."/>
            <person name="Renfree M.B."/>
            <person name="Mardis E.R."/>
            <person name="Wilson R.K."/>
        </authorList>
    </citation>
    <scope>NUCLEOTIDE SEQUENCE [LARGE SCALE GENOMIC DNA]</scope>
    <source>
        <strain evidence="14 15">Glennie</strain>
    </source>
</reference>
<evidence type="ECO:0000256" key="6">
    <source>
        <dbReference type="ARBA" id="ARBA00022725"/>
    </source>
</evidence>
<dbReference type="FunFam" id="1.20.1070.10:FF:000004">
    <property type="entry name" value="Olfactory receptor"/>
    <property type="match status" value="1"/>
</dbReference>
<evidence type="ECO:0000259" key="13">
    <source>
        <dbReference type="PROSITE" id="PS50262"/>
    </source>
</evidence>
<dbReference type="Proteomes" id="UP000002279">
    <property type="component" value="Chromosome 10"/>
</dbReference>
<evidence type="ECO:0000256" key="4">
    <source>
        <dbReference type="ARBA" id="ARBA00022606"/>
    </source>
</evidence>
<keyword evidence="9 12" id="KW-0472">Membrane</keyword>
<comment type="subcellular location">
    <subcellularLocation>
        <location evidence="1">Cell membrane</location>
        <topology evidence="1">Multi-pass membrane protein</topology>
    </subcellularLocation>
</comment>
<dbReference type="GO" id="GO:0005549">
    <property type="term" value="F:odorant binding"/>
    <property type="evidence" value="ECO:0000318"/>
    <property type="project" value="GO_Central"/>
</dbReference>
<dbReference type="PRINTS" id="PR00237">
    <property type="entry name" value="GPCRRHODOPSN"/>
</dbReference>
<dbReference type="OMA" id="QYSIRMS"/>
<protein>
    <submittedName>
        <fullName evidence="14">Olfactory receptor family 9 subfamily K member 2</fullName>
    </submittedName>
</protein>
<dbReference type="InterPro" id="IPR017452">
    <property type="entry name" value="GPCR_Rhodpsn_7TM"/>
</dbReference>
<keyword evidence="15" id="KW-1185">Reference proteome</keyword>
<dbReference type="OrthoDB" id="6076970at2759"/>
<dbReference type="SUPFAM" id="SSF81321">
    <property type="entry name" value="Family A G protein-coupled receptor-like"/>
    <property type="match status" value="1"/>
</dbReference>
<proteinExistence type="inferred from homology"/>
<dbReference type="FunFam" id="1.10.1220.70:FF:000001">
    <property type="entry name" value="Olfactory receptor"/>
    <property type="match status" value="1"/>
</dbReference>
<dbReference type="InterPro" id="IPR000725">
    <property type="entry name" value="Olfact_rcpt"/>
</dbReference>
<evidence type="ECO:0000256" key="5">
    <source>
        <dbReference type="ARBA" id="ARBA00022692"/>
    </source>
</evidence>
<dbReference type="eggNOG" id="ENOG502SJ6B">
    <property type="taxonomic scope" value="Eukaryota"/>
</dbReference>
<keyword evidence="4" id="KW-0716">Sensory transduction</keyword>
<dbReference type="CDD" id="cd15419">
    <property type="entry name" value="7tmA_OR9K2-like"/>
    <property type="match status" value="1"/>
</dbReference>
<feature type="transmembrane region" description="Helical" evidence="12">
    <location>
        <begin position="101"/>
        <end position="123"/>
    </location>
</feature>
<feature type="transmembrane region" description="Helical" evidence="12">
    <location>
        <begin position="28"/>
        <end position="51"/>
    </location>
</feature>
<comment type="similarity">
    <text evidence="2">Belongs to the G-protein coupled receptor 1 family.</text>
</comment>
<keyword evidence="3" id="KW-1003">Cell membrane</keyword>
<evidence type="ECO:0000256" key="2">
    <source>
        <dbReference type="ARBA" id="ARBA00010663"/>
    </source>
</evidence>
<keyword evidence="8" id="KW-0297">G-protein coupled receptor</keyword>
<evidence type="ECO:0000256" key="11">
    <source>
        <dbReference type="ARBA" id="ARBA00023224"/>
    </source>
</evidence>
<dbReference type="FunCoup" id="F7EDJ6">
    <property type="interactions" value="168"/>
</dbReference>
<feature type="transmembrane region" description="Helical" evidence="12">
    <location>
        <begin position="241"/>
        <end position="262"/>
    </location>
</feature>
<dbReference type="PROSITE" id="PS50262">
    <property type="entry name" value="G_PROTEIN_RECEP_F1_2"/>
    <property type="match status" value="1"/>
</dbReference>
<organism evidence="14 15">
    <name type="scientific">Ornithorhynchus anatinus</name>
    <name type="common">Duckbill platypus</name>
    <dbReference type="NCBI Taxonomy" id="9258"/>
    <lineage>
        <taxon>Eukaryota</taxon>
        <taxon>Metazoa</taxon>
        <taxon>Chordata</taxon>
        <taxon>Craniata</taxon>
        <taxon>Vertebrata</taxon>
        <taxon>Euteleostomi</taxon>
        <taxon>Mammalia</taxon>
        <taxon>Monotremata</taxon>
        <taxon>Ornithorhynchidae</taxon>
        <taxon>Ornithorhynchus</taxon>
    </lineage>
</organism>
<evidence type="ECO:0000256" key="8">
    <source>
        <dbReference type="ARBA" id="ARBA00023040"/>
    </source>
</evidence>
<keyword evidence="10" id="KW-0675">Receptor</keyword>
<dbReference type="STRING" id="9258.ENSOANP00000026167"/>
<sequence length="313" mass="34192">MGSEGEANQSVETYFILVGFRVSPELQIFLFLAFLMAYCLVLVGNICMIAVIQGDPQLHTPMYFFLQNLSFIDLSYTSAIAPKALAGFWEQGKSISFAGCAAQFFLFTTFIVTEGFILAAMAYDRLVAICSPLLYPSRMSRSLCIWLVAGSYACGCISSTLQCTMTFSMSFCASRVIEHFYCDSQPLRRITCSNTSVEEAVSLVLASVIILPTVLVILGSYTSIGSAILKIHSSEGRKKAVSTCGSHLGVVSLLYGTVAFVYLTPPSSPECRKVAAVCYTLITPMLNPMIYSLRNKDVKEALKRILGKKMASL</sequence>
<feature type="transmembrane region" description="Helical" evidence="12">
    <location>
        <begin position="274"/>
        <end position="293"/>
    </location>
</feature>
<dbReference type="InterPro" id="IPR000276">
    <property type="entry name" value="GPCR_Rhodpsn"/>
</dbReference>
<dbReference type="InParanoid" id="F7EDJ6"/>
<dbReference type="PRINTS" id="PR00245">
    <property type="entry name" value="OLFACTORYR"/>
</dbReference>
<dbReference type="GO" id="GO:0004984">
    <property type="term" value="F:olfactory receptor activity"/>
    <property type="evidence" value="ECO:0000318"/>
    <property type="project" value="GO_Central"/>
</dbReference>
<accession>F7EDJ6</accession>
<dbReference type="PANTHER" id="PTHR48018">
    <property type="entry name" value="OLFACTORY RECEPTOR"/>
    <property type="match status" value="1"/>
</dbReference>
<evidence type="ECO:0000256" key="9">
    <source>
        <dbReference type="ARBA" id="ARBA00023136"/>
    </source>
</evidence>
<feature type="domain" description="G-protein coupled receptors family 1 profile" evidence="13">
    <location>
        <begin position="44"/>
        <end position="291"/>
    </location>
</feature>
<dbReference type="GeneTree" id="ENSGT01140000282541"/>
<keyword evidence="7 12" id="KW-1133">Transmembrane helix</keyword>
<evidence type="ECO:0000256" key="12">
    <source>
        <dbReference type="SAM" id="Phobius"/>
    </source>
</evidence>
<dbReference type="Gene3D" id="1.20.1070.10">
    <property type="entry name" value="Rhodopsin 7-helix transmembrane proteins"/>
    <property type="match status" value="1"/>
</dbReference>
<reference evidence="14" key="2">
    <citation type="submission" date="2025-08" db="UniProtKB">
        <authorList>
            <consortium name="Ensembl"/>
        </authorList>
    </citation>
    <scope>IDENTIFICATION</scope>
    <source>
        <strain evidence="14">Glennie</strain>
    </source>
</reference>
<evidence type="ECO:0000313" key="14">
    <source>
        <dbReference type="Ensembl" id="ENSOANP00000026167.1"/>
    </source>
</evidence>
<feature type="transmembrane region" description="Helical" evidence="12">
    <location>
        <begin position="143"/>
        <end position="161"/>
    </location>
</feature>
<dbReference type="Ensembl" id="ENSOANT00000025113.3">
    <property type="protein sequence ID" value="ENSOANP00000026167.1"/>
    <property type="gene ID" value="ENSOANG00000015969.3"/>
</dbReference>
<dbReference type="KEGG" id="oaa:100086479"/>
<keyword evidence="11" id="KW-0807">Transducer</keyword>
<keyword evidence="6" id="KW-0552">Olfaction</keyword>
<gene>
    <name evidence="14" type="primary">OR9K2</name>
</gene>
<dbReference type="HOGENOM" id="CLU_012526_5_5_1"/>
<keyword evidence="5 12" id="KW-0812">Transmembrane</keyword>
<evidence type="ECO:0000313" key="15">
    <source>
        <dbReference type="Proteomes" id="UP000002279"/>
    </source>
</evidence>
<feature type="transmembrane region" description="Helical" evidence="12">
    <location>
        <begin position="203"/>
        <end position="229"/>
    </location>
</feature>
<evidence type="ECO:0000256" key="3">
    <source>
        <dbReference type="ARBA" id="ARBA00022475"/>
    </source>
</evidence>
<reference evidence="14" key="3">
    <citation type="submission" date="2025-09" db="UniProtKB">
        <authorList>
            <consortium name="Ensembl"/>
        </authorList>
    </citation>
    <scope>IDENTIFICATION</scope>
    <source>
        <strain evidence="14">Glennie</strain>
    </source>
</reference>